<feature type="region of interest" description="Disordered" evidence="1">
    <location>
        <begin position="87"/>
        <end position="152"/>
    </location>
</feature>
<comment type="caution">
    <text evidence="2">The sequence shown here is derived from an EMBL/GenBank/DDBJ whole genome shotgun (WGS) entry which is preliminary data.</text>
</comment>
<organism evidence="2 3">
    <name type="scientific">Naegleria fowleri</name>
    <name type="common">Brain eating amoeba</name>
    <dbReference type="NCBI Taxonomy" id="5763"/>
    <lineage>
        <taxon>Eukaryota</taxon>
        <taxon>Discoba</taxon>
        <taxon>Heterolobosea</taxon>
        <taxon>Tetramitia</taxon>
        <taxon>Eutetramitia</taxon>
        <taxon>Vahlkampfiidae</taxon>
        <taxon>Naegleria</taxon>
    </lineage>
</organism>
<feature type="compositionally biased region" description="Low complexity" evidence="1">
    <location>
        <begin position="96"/>
        <end position="122"/>
    </location>
</feature>
<protein>
    <submittedName>
        <fullName evidence="2">Uncharacterized protein</fullName>
    </submittedName>
</protein>
<keyword evidence="3" id="KW-1185">Reference proteome</keyword>
<name>A0A6A5CIM3_NAEFO</name>
<dbReference type="Proteomes" id="UP000444721">
    <property type="component" value="Unassembled WGS sequence"/>
</dbReference>
<feature type="region of interest" description="Disordered" evidence="1">
    <location>
        <begin position="1"/>
        <end position="23"/>
    </location>
</feature>
<dbReference type="AlphaFoldDB" id="A0A6A5CIM3"/>
<dbReference type="EMBL" id="VFQX01000001">
    <property type="protein sequence ID" value="KAF0985088.1"/>
    <property type="molecule type" value="Genomic_DNA"/>
</dbReference>
<feature type="compositionally biased region" description="Low complexity" evidence="1">
    <location>
        <begin position="139"/>
        <end position="152"/>
    </location>
</feature>
<dbReference type="RefSeq" id="XP_044569801.1">
    <property type="nucleotide sequence ID" value="XM_044703247.1"/>
</dbReference>
<dbReference type="GeneID" id="68107345"/>
<sequence length="152" mass="16528">MLLSDREHGALEEKLPSLQLPSFHDEHDGRVSLRIIQHPSNKSIIKTTTTTTNQVVPSLAKHVRSESLKNIPSESVADDYIPTRENHDFILTMQVGTSPSSPSCSSSSSSNNNNNNSGSTSSDANNGIAEEEEEEDEGTTTTQQPQLQSLLP</sequence>
<evidence type="ECO:0000256" key="1">
    <source>
        <dbReference type="SAM" id="MobiDB-lite"/>
    </source>
</evidence>
<proteinExistence type="predicted"/>
<evidence type="ECO:0000313" key="3">
    <source>
        <dbReference type="Proteomes" id="UP000444721"/>
    </source>
</evidence>
<feature type="compositionally biased region" description="Acidic residues" evidence="1">
    <location>
        <begin position="129"/>
        <end position="138"/>
    </location>
</feature>
<dbReference type="VEuPathDB" id="AmoebaDB:FDP41_000127"/>
<evidence type="ECO:0000313" key="2">
    <source>
        <dbReference type="EMBL" id="KAF0985088.1"/>
    </source>
</evidence>
<gene>
    <name evidence="2" type="ORF">FDP41_000127</name>
</gene>
<feature type="compositionally biased region" description="Basic and acidic residues" evidence="1">
    <location>
        <begin position="1"/>
        <end position="15"/>
    </location>
</feature>
<accession>A0A6A5CIM3</accession>
<reference evidence="2 3" key="1">
    <citation type="journal article" date="2019" name="Sci. Rep.">
        <title>Nanopore sequencing improves the draft genome of the human pathogenic amoeba Naegleria fowleri.</title>
        <authorList>
            <person name="Liechti N."/>
            <person name="Schurch N."/>
            <person name="Bruggmann R."/>
            <person name="Wittwer M."/>
        </authorList>
    </citation>
    <scope>NUCLEOTIDE SEQUENCE [LARGE SCALE GENOMIC DNA]</scope>
    <source>
        <strain evidence="2 3">ATCC 30894</strain>
    </source>
</reference>